<evidence type="ECO:0000313" key="2">
    <source>
        <dbReference type="EMBL" id="MBC8585200.1"/>
    </source>
</evidence>
<dbReference type="Proteomes" id="UP000623678">
    <property type="component" value="Unassembled WGS sequence"/>
</dbReference>
<comment type="caution">
    <text evidence="2">The sequence shown here is derived from an EMBL/GenBank/DDBJ whole genome shotgun (WGS) entry which is preliminary data.</text>
</comment>
<sequence>MKEHEFKCRKCGNVWYATDEDIKEYNRQKDNIQYAKLKRAPLLHGKKYRNATEEIAQMQYTQRNPYHCSKCGSRDIEVDGKVYNEGNNIGKVKPNIKFWTALAIVFMPYLAIVLLLWKKPFSRRINRIGLGYSLVMCLIVIAAAISSGGLSNPSTMQGNVTGENIQSDEIVYDVTKFSKVTGAELIGILGQPDSVDEGTCTGAFEVPCVYYDYDNAEGLGDVSFALVNNSVVRFTSYNTYPYTDSDEILNAFGISMGENGSKAEDNGTVLRYRCPADGIDDFRADLIEGETFGSLQVTYDMAFYEEWYIPMSISDMSDYQYATMETVKQLLKSPKSADFPNITDGWSFGKNQHYVAVQSYVDAQNSFGAEVRSEFTFIYFADTNTIAYAVFDGEVIANNGYTATADIVNGLYDAERQKEALASVSAG</sequence>
<keyword evidence="1" id="KW-1133">Transmembrane helix</keyword>
<accession>A0A926EMR0</accession>
<gene>
    <name evidence="2" type="ORF">H8705_06350</name>
</gene>
<evidence type="ECO:0000313" key="3">
    <source>
        <dbReference type="Proteomes" id="UP000623678"/>
    </source>
</evidence>
<feature type="transmembrane region" description="Helical" evidence="1">
    <location>
        <begin position="98"/>
        <end position="117"/>
    </location>
</feature>
<feature type="transmembrane region" description="Helical" evidence="1">
    <location>
        <begin position="129"/>
        <end position="150"/>
    </location>
</feature>
<dbReference type="AlphaFoldDB" id="A0A926EMR0"/>
<name>A0A926EMR0_9FIRM</name>
<keyword evidence="1" id="KW-0472">Membrane</keyword>
<keyword evidence="3" id="KW-1185">Reference proteome</keyword>
<proteinExistence type="predicted"/>
<dbReference type="EMBL" id="JACRTD010000004">
    <property type="protein sequence ID" value="MBC8585200.1"/>
    <property type="molecule type" value="Genomic_DNA"/>
</dbReference>
<reference evidence="2" key="1">
    <citation type="submission" date="2020-08" db="EMBL/GenBank/DDBJ databases">
        <title>Genome public.</title>
        <authorList>
            <person name="Liu C."/>
            <person name="Sun Q."/>
        </authorList>
    </citation>
    <scope>NUCLEOTIDE SEQUENCE</scope>
    <source>
        <strain evidence="2">NSJ-64</strain>
    </source>
</reference>
<dbReference type="RefSeq" id="WP_262394988.1">
    <property type="nucleotide sequence ID" value="NZ_JACRTD010000004.1"/>
</dbReference>
<keyword evidence="1" id="KW-0812">Transmembrane</keyword>
<protein>
    <submittedName>
        <fullName evidence="2">Uncharacterized protein</fullName>
    </submittedName>
</protein>
<organism evidence="2 3">
    <name type="scientific">Youxingia wuxianensis</name>
    <dbReference type="NCBI Taxonomy" id="2763678"/>
    <lineage>
        <taxon>Bacteria</taxon>
        <taxon>Bacillati</taxon>
        <taxon>Bacillota</taxon>
        <taxon>Clostridia</taxon>
        <taxon>Eubacteriales</taxon>
        <taxon>Oscillospiraceae</taxon>
        <taxon>Youxingia</taxon>
    </lineage>
</organism>
<evidence type="ECO:0000256" key="1">
    <source>
        <dbReference type="SAM" id="Phobius"/>
    </source>
</evidence>